<reference evidence="7 8" key="1">
    <citation type="submission" date="2019-08" db="EMBL/GenBank/DDBJ databases">
        <title>Genome of Vicingus serpentipes NCIMB 15042.</title>
        <authorList>
            <person name="Bowman J.P."/>
        </authorList>
    </citation>
    <scope>NUCLEOTIDE SEQUENCE [LARGE SCALE GENOMIC DNA]</scope>
    <source>
        <strain evidence="7 8">NCIMB 15042</strain>
    </source>
</reference>
<gene>
    <name evidence="7" type="primary">gldF</name>
    <name evidence="7" type="ORF">FRY74_02475</name>
</gene>
<evidence type="ECO:0000256" key="2">
    <source>
        <dbReference type="ARBA" id="ARBA00022475"/>
    </source>
</evidence>
<comment type="subcellular location">
    <subcellularLocation>
        <location evidence="1">Cell membrane</location>
        <topology evidence="1">Multi-pass membrane protein</topology>
    </subcellularLocation>
</comment>
<keyword evidence="4 6" id="KW-1133">Transmembrane helix</keyword>
<sequence>MLTLINKEIRSFLGSLIGYIVIAVFLTTISLFLWIFPGETNILDSGYATIAPLFYIAPWVFMFLIPAITMRLFAEESRTGTIELLLTKPLTDFQIVLAKYIAGFSLVLFSLLPTLVYFYSVYNLGAPIGNIDVGGTVGSYFGLLFLGSVFVAIGVFSSAITNNQIISFIVSVFLCFFCFIGFESISSLQLLGPIDDIIIKLGINAHYMSMSRGVIDTRDVIYFLGIIMLFLLFTKTTIGSRKW</sequence>
<feature type="transmembrane region" description="Helical" evidence="6">
    <location>
        <begin position="95"/>
        <end position="119"/>
    </location>
</feature>
<keyword evidence="5 6" id="KW-0472">Membrane</keyword>
<name>A0A5C6RXU0_9FLAO</name>
<dbReference type="AlphaFoldDB" id="A0A5C6RXU0"/>
<evidence type="ECO:0000313" key="7">
    <source>
        <dbReference type="EMBL" id="TXB67071.1"/>
    </source>
</evidence>
<dbReference type="OrthoDB" id="9794512at2"/>
<evidence type="ECO:0000256" key="6">
    <source>
        <dbReference type="SAM" id="Phobius"/>
    </source>
</evidence>
<protein>
    <submittedName>
        <fullName evidence="7">Gliding motility-associated ABC transporter permease subunit GldF</fullName>
    </submittedName>
</protein>
<organism evidence="7 8">
    <name type="scientific">Vicingus serpentipes</name>
    <dbReference type="NCBI Taxonomy" id="1926625"/>
    <lineage>
        <taxon>Bacteria</taxon>
        <taxon>Pseudomonadati</taxon>
        <taxon>Bacteroidota</taxon>
        <taxon>Flavobacteriia</taxon>
        <taxon>Flavobacteriales</taxon>
        <taxon>Vicingaceae</taxon>
        <taxon>Vicingus</taxon>
    </lineage>
</organism>
<keyword evidence="8" id="KW-1185">Reference proteome</keyword>
<dbReference type="InterPro" id="IPR019860">
    <property type="entry name" value="Motility-assoc_ABC_perm_GldF"/>
</dbReference>
<feature type="transmembrane region" description="Helical" evidence="6">
    <location>
        <begin position="12"/>
        <end position="36"/>
    </location>
</feature>
<keyword evidence="2" id="KW-1003">Cell membrane</keyword>
<evidence type="ECO:0000256" key="5">
    <source>
        <dbReference type="ARBA" id="ARBA00023136"/>
    </source>
</evidence>
<dbReference type="EMBL" id="VOOS01000001">
    <property type="protein sequence ID" value="TXB67071.1"/>
    <property type="molecule type" value="Genomic_DNA"/>
</dbReference>
<evidence type="ECO:0000256" key="3">
    <source>
        <dbReference type="ARBA" id="ARBA00022692"/>
    </source>
</evidence>
<dbReference type="InterPro" id="IPR051449">
    <property type="entry name" value="ABC-2_transporter_component"/>
</dbReference>
<dbReference type="Pfam" id="PF12679">
    <property type="entry name" value="ABC2_membrane_2"/>
    <property type="match status" value="1"/>
</dbReference>
<dbReference type="PANTHER" id="PTHR30294:SF29">
    <property type="entry name" value="MULTIDRUG ABC TRANSPORTER PERMEASE YBHS-RELATED"/>
    <property type="match status" value="1"/>
</dbReference>
<feature type="transmembrane region" description="Helical" evidence="6">
    <location>
        <begin position="139"/>
        <end position="158"/>
    </location>
</feature>
<proteinExistence type="predicted"/>
<dbReference type="NCBIfam" id="TIGR03518">
    <property type="entry name" value="ABC_perm_GldF"/>
    <property type="match status" value="1"/>
</dbReference>
<feature type="transmembrane region" description="Helical" evidence="6">
    <location>
        <begin position="56"/>
        <end position="74"/>
    </location>
</feature>
<dbReference type="RefSeq" id="WP_147098281.1">
    <property type="nucleotide sequence ID" value="NZ_VOOS01000001.1"/>
</dbReference>
<feature type="transmembrane region" description="Helical" evidence="6">
    <location>
        <begin position="220"/>
        <end position="238"/>
    </location>
</feature>
<evidence type="ECO:0000313" key="8">
    <source>
        <dbReference type="Proteomes" id="UP000321721"/>
    </source>
</evidence>
<dbReference type="PANTHER" id="PTHR30294">
    <property type="entry name" value="MEMBRANE COMPONENT OF ABC TRANSPORTER YHHJ-RELATED"/>
    <property type="match status" value="1"/>
</dbReference>
<evidence type="ECO:0000256" key="4">
    <source>
        <dbReference type="ARBA" id="ARBA00022989"/>
    </source>
</evidence>
<dbReference type="Proteomes" id="UP000321721">
    <property type="component" value="Unassembled WGS sequence"/>
</dbReference>
<dbReference type="GO" id="GO:0140359">
    <property type="term" value="F:ABC-type transporter activity"/>
    <property type="evidence" value="ECO:0007669"/>
    <property type="project" value="InterPro"/>
</dbReference>
<keyword evidence="3 6" id="KW-0812">Transmembrane</keyword>
<comment type="caution">
    <text evidence="7">The sequence shown here is derived from an EMBL/GenBank/DDBJ whole genome shotgun (WGS) entry which is preliminary data.</text>
</comment>
<dbReference type="GO" id="GO:0005886">
    <property type="term" value="C:plasma membrane"/>
    <property type="evidence" value="ECO:0007669"/>
    <property type="project" value="UniProtKB-SubCell"/>
</dbReference>
<feature type="transmembrane region" description="Helical" evidence="6">
    <location>
        <begin position="165"/>
        <end position="182"/>
    </location>
</feature>
<accession>A0A5C6RXU0</accession>
<evidence type="ECO:0000256" key="1">
    <source>
        <dbReference type="ARBA" id="ARBA00004651"/>
    </source>
</evidence>